<reference evidence="1 2" key="2">
    <citation type="journal article" date="2017" name="Front. Plant Sci.">
        <title>Gene Classification and Mining of Molecular Markers Useful in Red Clover (Trifolium pratense) Breeding.</title>
        <authorList>
            <person name="Istvanek J."/>
            <person name="Dluhosova J."/>
            <person name="Dluhos P."/>
            <person name="Patkova L."/>
            <person name="Nedelnik J."/>
            <person name="Repkova J."/>
        </authorList>
    </citation>
    <scope>NUCLEOTIDE SEQUENCE [LARGE SCALE GENOMIC DNA]</scope>
    <source>
        <strain evidence="2">cv. Tatra</strain>
        <tissue evidence="1">Young leaves</tissue>
    </source>
</reference>
<dbReference type="EMBL" id="ASHM01048487">
    <property type="protein sequence ID" value="PNX85325.1"/>
    <property type="molecule type" value="Genomic_DNA"/>
</dbReference>
<name>A0A2K3M3E8_TRIPR</name>
<dbReference type="AlphaFoldDB" id="A0A2K3M3E8"/>
<organism evidence="1 2">
    <name type="scientific">Trifolium pratense</name>
    <name type="common">Red clover</name>
    <dbReference type="NCBI Taxonomy" id="57577"/>
    <lineage>
        <taxon>Eukaryota</taxon>
        <taxon>Viridiplantae</taxon>
        <taxon>Streptophyta</taxon>
        <taxon>Embryophyta</taxon>
        <taxon>Tracheophyta</taxon>
        <taxon>Spermatophyta</taxon>
        <taxon>Magnoliopsida</taxon>
        <taxon>eudicotyledons</taxon>
        <taxon>Gunneridae</taxon>
        <taxon>Pentapetalae</taxon>
        <taxon>rosids</taxon>
        <taxon>fabids</taxon>
        <taxon>Fabales</taxon>
        <taxon>Fabaceae</taxon>
        <taxon>Papilionoideae</taxon>
        <taxon>50 kb inversion clade</taxon>
        <taxon>NPAAA clade</taxon>
        <taxon>Hologalegina</taxon>
        <taxon>IRL clade</taxon>
        <taxon>Trifolieae</taxon>
        <taxon>Trifolium</taxon>
    </lineage>
</organism>
<protein>
    <submittedName>
        <fullName evidence="1">Uncharacterized protein</fullName>
    </submittedName>
</protein>
<accession>A0A2K3M3E8</accession>
<reference evidence="1 2" key="1">
    <citation type="journal article" date="2014" name="Am. J. Bot.">
        <title>Genome assembly and annotation for red clover (Trifolium pratense; Fabaceae).</title>
        <authorList>
            <person name="Istvanek J."/>
            <person name="Jaros M."/>
            <person name="Krenek A."/>
            <person name="Repkova J."/>
        </authorList>
    </citation>
    <scope>NUCLEOTIDE SEQUENCE [LARGE SCALE GENOMIC DNA]</scope>
    <source>
        <strain evidence="2">cv. Tatra</strain>
        <tissue evidence="1">Young leaves</tissue>
    </source>
</reference>
<evidence type="ECO:0000313" key="1">
    <source>
        <dbReference type="EMBL" id="PNX85325.1"/>
    </source>
</evidence>
<gene>
    <name evidence="1" type="ORF">L195_g041393</name>
</gene>
<dbReference type="Proteomes" id="UP000236291">
    <property type="component" value="Unassembled WGS sequence"/>
</dbReference>
<sequence>MFQLYPYQSQVPNPRKLVNHGEVGSSENWLQSKLHNESQRNEIPIFNGGGESCFNGAQHFNFVCQIFRTFQQVQEPILYTFSFPICASCAPDLRIMRLLTRHPTIEPNPAHRTPLPETNGLPWFLAHHAPLSYASCAISRDKIQFSFNILSCK</sequence>
<evidence type="ECO:0000313" key="2">
    <source>
        <dbReference type="Proteomes" id="UP000236291"/>
    </source>
</evidence>
<proteinExistence type="predicted"/>
<comment type="caution">
    <text evidence="1">The sequence shown here is derived from an EMBL/GenBank/DDBJ whole genome shotgun (WGS) entry which is preliminary data.</text>
</comment>